<evidence type="ECO:0000256" key="3">
    <source>
        <dbReference type="ARBA" id="ARBA00022692"/>
    </source>
</evidence>
<keyword evidence="4 6" id="KW-1133">Transmembrane helix</keyword>
<dbReference type="EMBL" id="CP101118">
    <property type="protein sequence ID" value="WZF87600.1"/>
    <property type="molecule type" value="Genomic_DNA"/>
</dbReference>
<keyword evidence="9" id="KW-1185">Reference proteome</keyword>
<evidence type="ECO:0000313" key="9">
    <source>
        <dbReference type="Proteomes" id="UP001475781"/>
    </source>
</evidence>
<name>A0ABZ2VZP2_9GAMM</name>
<organism evidence="8 9">
    <name type="scientific">Marinobacter metalliresistant</name>
    <dbReference type="NCBI Taxonomy" id="2961995"/>
    <lineage>
        <taxon>Bacteria</taxon>
        <taxon>Pseudomonadati</taxon>
        <taxon>Pseudomonadota</taxon>
        <taxon>Gammaproteobacteria</taxon>
        <taxon>Pseudomonadales</taxon>
        <taxon>Marinobacteraceae</taxon>
        <taxon>Marinobacter</taxon>
    </lineage>
</organism>
<feature type="transmembrane region" description="Helical" evidence="6">
    <location>
        <begin position="311"/>
        <end position="330"/>
    </location>
</feature>
<dbReference type="InterPro" id="IPR038766">
    <property type="entry name" value="Membrane_comp_ABC_pdt"/>
</dbReference>
<evidence type="ECO:0000256" key="4">
    <source>
        <dbReference type="ARBA" id="ARBA00022989"/>
    </source>
</evidence>
<evidence type="ECO:0000256" key="5">
    <source>
        <dbReference type="ARBA" id="ARBA00023136"/>
    </source>
</evidence>
<keyword evidence="3 6" id="KW-0812">Transmembrane</keyword>
<dbReference type="Pfam" id="PF02687">
    <property type="entry name" value="FtsX"/>
    <property type="match status" value="2"/>
</dbReference>
<sequence length="756" mass="82113">MTLLAALFSHYRRHPMQLLALAALIVLATMLWTGVHHLTSQARASLDRSELAVAERRQVTRADGKPVSVQDFVELRRAGLCVMPWLEVATPETGRVVGLDPLAAGCFESSPGEDRPWRGELDGAPFVDIREAAGLAKQHWSELSLLVSGADSDAGLPSGYRVEPFTVGPDSGELGESFLLNMDALGVLVLLITALLLRSVYLLGLAQRRESFALLHRFGVPGGRINRLLMLEIMLLALVCIVPGVWLGRWLADGLGTGFGQALEGLFDRPLYAGQKGGWLVPVVTMLVVVLVACLADFLRPLARGLSMGSRWQGGFLMLCLLAGIGLSVWAPALVWLFVAVAVVFVASGILAPLLIARLADWRASREADPLSRWRHRELSVLARRLALPLVALQFAMAMVLAVQALVTTFESTFDRWLAQRLEADFYIEVPEGVDAGLAVDWLAEQPELVSSGVWHRVVRGQATVMEPGGEPGPVVDVFALGPIGPLVTGWQLFESTGAPWQKLAAGQGLMVNEQLARRRGLAVGDLLSLKLGNQVGDFPILAVYPDYGRPAGEVLINVSMLPTDFEAGFQSLSVSPGNLPIDTIACGLKQVWAVEQLTVRDNRAIEALASAIFDQTFLLTRAMTILTLILATIALMMMGWMFFSTRAWYFRLLVVWGLSPRQAAVQLTRLSLSLTSAIALLALPLGIWLTWVLVHRINPLAFGWSLPMAVYPRFWLELGVLSLLVGLGIALLMRRQLTSPVPAPESASALSGGER</sequence>
<feature type="transmembrane region" description="Helical" evidence="6">
    <location>
        <begin position="626"/>
        <end position="650"/>
    </location>
</feature>
<feature type="transmembrane region" description="Helical" evidence="6">
    <location>
        <begin position="715"/>
        <end position="734"/>
    </location>
</feature>
<reference evidence="8 9" key="1">
    <citation type="submission" date="2022-07" db="EMBL/GenBank/DDBJ databases">
        <title>A copper resistant bacterium isolated from sediment samples of deep sea hydrothermal areas.</title>
        <authorList>
            <person name="Zeng X."/>
        </authorList>
    </citation>
    <scope>NUCLEOTIDE SEQUENCE [LARGE SCALE GENOMIC DNA]</scope>
    <source>
        <strain evidence="9">CuT 6</strain>
    </source>
</reference>
<gene>
    <name evidence="8" type="ORF">NLK58_14785</name>
</gene>
<evidence type="ECO:0000256" key="2">
    <source>
        <dbReference type="ARBA" id="ARBA00022475"/>
    </source>
</evidence>
<feature type="transmembrane region" description="Helical" evidence="6">
    <location>
        <begin position="336"/>
        <end position="356"/>
    </location>
</feature>
<dbReference type="InterPro" id="IPR003838">
    <property type="entry name" value="ABC3_permease_C"/>
</dbReference>
<dbReference type="PANTHER" id="PTHR30287">
    <property type="entry name" value="MEMBRANE COMPONENT OF PREDICTED ABC SUPERFAMILY METABOLITE UPTAKE TRANSPORTER"/>
    <property type="match status" value="1"/>
</dbReference>
<feature type="transmembrane region" description="Helical" evidence="6">
    <location>
        <begin position="386"/>
        <end position="407"/>
    </location>
</feature>
<feature type="transmembrane region" description="Helical" evidence="6">
    <location>
        <begin position="279"/>
        <end position="299"/>
    </location>
</feature>
<accession>A0ABZ2VZP2</accession>
<proteinExistence type="predicted"/>
<dbReference type="PANTHER" id="PTHR30287:SF2">
    <property type="entry name" value="BLL1001 PROTEIN"/>
    <property type="match status" value="1"/>
</dbReference>
<feature type="transmembrane region" description="Helical" evidence="6">
    <location>
        <begin position="671"/>
        <end position="695"/>
    </location>
</feature>
<evidence type="ECO:0000256" key="6">
    <source>
        <dbReference type="SAM" id="Phobius"/>
    </source>
</evidence>
<feature type="transmembrane region" description="Helical" evidence="6">
    <location>
        <begin position="184"/>
        <end position="206"/>
    </location>
</feature>
<dbReference type="RefSeq" id="WP_341581178.1">
    <property type="nucleotide sequence ID" value="NZ_CP101118.1"/>
</dbReference>
<evidence type="ECO:0000259" key="7">
    <source>
        <dbReference type="Pfam" id="PF02687"/>
    </source>
</evidence>
<feature type="domain" description="ABC3 transporter permease C-terminal" evidence="7">
    <location>
        <begin position="185"/>
        <end position="292"/>
    </location>
</feature>
<feature type="domain" description="ABC3 transporter permease C-terminal" evidence="7">
    <location>
        <begin position="624"/>
        <end position="739"/>
    </location>
</feature>
<dbReference type="Proteomes" id="UP001475781">
    <property type="component" value="Chromosome"/>
</dbReference>
<keyword evidence="5 6" id="KW-0472">Membrane</keyword>
<comment type="subcellular location">
    <subcellularLocation>
        <location evidence="1">Cell membrane</location>
        <topology evidence="1">Multi-pass membrane protein</topology>
    </subcellularLocation>
</comment>
<evidence type="ECO:0000256" key="1">
    <source>
        <dbReference type="ARBA" id="ARBA00004651"/>
    </source>
</evidence>
<feature type="transmembrane region" description="Helical" evidence="6">
    <location>
        <begin position="227"/>
        <end position="247"/>
    </location>
</feature>
<keyword evidence="2" id="KW-1003">Cell membrane</keyword>
<protein>
    <submittedName>
        <fullName evidence="8">ABC transporter permease</fullName>
    </submittedName>
</protein>
<evidence type="ECO:0000313" key="8">
    <source>
        <dbReference type="EMBL" id="WZF87600.1"/>
    </source>
</evidence>